<evidence type="ECO:0000256" key="1">
    <source>
        <dbReference type="SAM" id="SignalP"/>
    </source>
</evidence>
<protein>
    <submittedName>
        <fullName evidence="3">YdcF family protein</fullName>
    </submittedName>
</protein>
<proteinExistence type="predicted"/>
<dbReference type="CDD" id="cd06259">
    <property type="entry name" value="YdcF-like"/>
    <property type="match status" value="1"/>
</dbReference>
<sequence length="198" mass="20798">MRRLPNLPLLALLGAVLLALTGLAASASPLPAPPNPDQPAPTLLVLGASQLGGQPGPAFRQRLDHALKLYRQGGVTRIIVSGGVGLGDLFSEGEIGVRYLRGQGVPVGALRAEEQSRTTFQNLRNSRPLIPGAVTLVTDSVHARRAVSLARAGGLKADVSSTLIRPAPRYLLRESLALLAWRLLGYTGGRGEERGLGI</sequence>
<dbReference type="InterPro" id="IPR051599">
    <property type="entry name" value="Cell_Envelope_Assoc"/>
</dbReference>
<evidence type="ECO:0000313" key="4">
    <source>
        <dbReference type="Proteomes" id="UP001060261"/>
    </source>
</evidence>
<gene>
    <name evidence="3" type="ORF">N0D28_07050</name>
</gene>
<dbReference type="PANTHER" id="PTHR30336:SF20">
    <property type="entry name" value="DUF218 DOMAIN-CONTAINING PROTEIN"/>
    <property type="match status" value="1"/>
</dbReference>
<organism evidence="3 4">
    <name type="scientific">Deinococcus rubellus</name>
    <dbReference type="NCBI Taxonomy" id="1889240"/>
    <lineage>
        <taxon>Bacteria</taxon>
        <taxon>Thermotogati</taxon>
        <taxon>Deinococcota</taxon>
        <taxon>Deinococci</taxon>
        <taxon>Deinococcales</taxon>
        <taxon>Deinococcaceae</taxon>
        <taxon>Deinococcus</taxon>
    </lineage>
</organism>
<reference evidence="3" key="1">
    <citation type="submission" date="2022-09" db="EMBL/GenBank/DDBJ databases">
        <title>genome sequence of Deinococcus rubellus.</title>
        <authorList>
            <person name="Srinivasan S."/>
        </authorList>
    </citation>
    <scope>NUCLEOTIDE SEQUENCE</scope>
    <source>
        <strain evidence="3">Ant6</strain>
    </source>
</reference>
<dbReference type="Proteomes" id="UP001060261">
    <property type="component" value="Chromosome"/>
</dbReference>
<dbReference type="EMBL" id="CP104213">
    <property type="protein sequence ID" value="UWX65404.1"/>
    <property type="molecule type" value="Genomic_DNA"/>
</dbReference>
<feature type="signal peptide" evidence="1">
    <location>
        <begin position="1"/>
        <end position="27"/>
    </location>
</feature>
<dbReference type="PANTHER" id="PTHR30336">
    <property type="entry name" value="INNER MEMBRANE PROTEIN, PROBABLE PERMEASE"/>
    <property type="match status" value="1"/>
</dbReference>
<dbReference type="InterPro" id="IPR003848">
    <property type="entry name" value="DUF218"/>
</dbReference>
<keyword evidence="4" id="KW-1185">Reference proteome</keyword>
<evidence type="ECO:0000313" key="3">
    <source>
        <dbReference type="EMBL" id="UWX65404.1"/>
    </source>
</evidence>
<accession>A0ABY5YJY8</accession>
<feature type="chain" id="PRO_5047390660" evidence="1">
    <location>
        <begin position="28"/>
        <end position="198"/>
    </location>
</feature>
<dbReference type="Gene3D" id="3.40.50.620">
    <property type="entry name" value="HUPs"/>
    <property type="match status" value="1"/>
</dbReference>
<dbReference type="Pfam" id="PF02698">
    <property type="entry name" value="DUF218"/>
    <property type="match status" value="1"/>
</dbReference>
<feature type="domain" description="DUF218" evidence="2">
    <location>
        <begin position="43"/>
        <end position="173"/>
    </location>
</feature>
<name>A0ABY5YJY8_9DEIO</name>
<evidence type="ECO:0000259" key="2">
    <source>
        <dbReference type="Pfam" id="PF02698"/>
    </source>
</evidence>
<dbReference type="InterPro" id="IPR014729">
    <property type="entry name" value="Rossmann-like_a/b/a_fold"/>
</dbReference>
<keyword evidence="1" id="KW-0732">Signal</keyword>
<dbReference type="RefSeq" id="WP_260561659.1">
    <property type="nucleotide sequence ID" value="NZ_BAABEC010000176.1"/>
</dbReference>